<gene>
    <name evidence="1" type="ORF">GCM10009422_19180</name>
</gene>
<proteinExistence type="predicted"/>
<organism evidence="1 2">
    <name type="scientific">Brevundimonas kwangchunensis</name>
    <dbReference type="NCBI Taxonomy" id="322163"/>
    <lineage>
        <taxon>Bacteria</taxon>
        <taxon>Pseudomonadati</taxon>
        <taxon>Pseudomonadota</taxon>
        <taxon>Alphaproteobacteria</taxon>
        <taxon>Caulobacterales</taxon>
        <taxon>Caulobacteraceae</taxon>
        <taxon>Brevundimonas</taxon>
    </lineage>
</organism>
<dbReference type="Pfam" id="PF13899">
    <property type="entry name" value="Thioredoxin_7"/>
    <property type="match status" value="1"/>
</dbReference>
<dbReference type="RefSeq" id="WP_343793145.1">
    <property type="nucleotide sequence ID" value="NZ_BAAAGA010000005.1"/>
</dbReference>
<evidence type="ECO:0000313" key="2">
    <source>
        <dbReference type="Proteomes" id="UP001501352"/>
    </source>
</evidence>
<dbReference type="Proteomes" id="UP001501352">
    <property type="component" value="Unassembled WGS sequence"/>
</dbReference>
<name>A0ABN1GY43_9CAUL</name>
<evidence type="ECO:0000313" key="1">
    <source>
        <dbReference type="EMBL" id="GAA0623302.1"/>
    </source>
</evidence>
<dbReference type="Gene3D" id="3.40.30.10">
    <property type="entry name" value="Glutaredoxin"/>
    <property type="match status" value="1"/>
</dbReference>
<reference evidence="1 2" key="1">
    <citation type="journal article" date="2019" name="Int. J. Syst. Evol. Microbiol.">
        <title>The Global Catalogue of Microorganisms (GCM) 10K type strain sequencing project: providing services to taxonomists for standard genome sequencing and annotation.</title>
        <authorList>
            <consortium name="The Broad Institute Genomics Platform"/>
            <consortium name="The Broad Institute Genome Sequencing Center for Infectious Disease"/>
            <person name="Wu L."/>
            <person name="Ma J."/>
        </authorList>
    </citation>
    <scope>NUCLEOTIDE SEQUENCE [LARGE SCALE GENOMIC DNA]</scope>
    <source>
        <strain evidence="1 2">JCM 12928</strain>
    </source>
</reference>
<comment type="caution">
    <text evidence="1">The sequence shown here is derived from an EMBL/GenBank/DDBJ whole genome shotgun (WGS) entry which is preliminary data.</text>
</comment>
<protein>
    <recommendedName>
        <fullName evidence="3">Thioredoxin family protein</fullName>
    </recommendedName>
</protein>
<evidence type="ECO:0008006" key="3">
    <source>
        <dbReference type="Google" id="ProtNLM"/>
    </source>
</evidence>
<sequence length="126" mass="13529">MGDVDAALERAGASGKRVLLVMGANWCSDSRALAGWLETERFAALIERKYELVFVNIGMPRTGDGHNLAIARRFGVPELPGLPNVLVLTADGTLVNPSTATSWRNAESRSGDAIYEELAMLADRGV</sequence>
<keyword evidence="2" id="KW-1185">Reference proteome</keyword>
<accession>A0ABN1GY43</accession>
<dbReference type="SUPFAM" id="SSF52833">
    <property type="entry name" value="Thioredoxin-like"/>
    <property type="match status" value="1"/>
</dbReference>
<dbReference type="EMBL" id="BAAAGA010000005">
    <property type="protein sequence ID" value="GAA0623302.1"/>
    <property type="molecule type" value="Genomic_DNA"/>
</dbReference>
<dbReference type="InterPro" id="IPR036249">
    <property type="entry name" value="Thioredoxin-like_sf"/>
</dbReference>